<keyword evidence="3" id="KW-1185">Reference proteome</keyword>
<name>A0ABR2PTB7_9ROSI</name>
<evidence type="ECO:0000313" key="2">
    <source>
        <dbReference type="EMBL" id="KAK8991675.1"/>
    </source>
</evidence>
<organism evidence="2 3">
    <name type="scientific">Hibiscus sabdariffa</name>
    <name type="common">roselle</name>
    <dbReference type="NCBI Taxonomy" id="183260"/>
    <lineage>
        <taxon>Eukaryota</taxon>
        <taxon>Viridiplantae</taxon>
        <taxon>Streptophyta</taxon>
        <taxon>Embryophyta</taxon>
        <taxon>Tracheophyta</taxon>
        <taxon>Spermatophyta</taxon>
        <taxon>Magnoliopsida</taxon>
        <taxon>eudicotyledons</taxon>
        <taxon>Gunneridae</taxon>
        <taxon>Pentapetalae</taxon>
        <taxon>rosids</taxon>
        <taxon>malvids</taxon>
        <taxon>Malvales</taxon>
        <taxon>Malvaceae</taxon>
        <taxon>Malvoideae</taxon>
        <taxon>Hibiscus</taxon>
    </lineage>
</organism>
<sequence length="93" mass="10224">MHASCARIKKSCGSGHLHPGPEPIFDRCSHFHSFHVFCGILTLSAKKRATEEQVEAETEPGNGESRQGPVGRQRRHGIRPSKLVVPNKLKKGS</sequence>
<dbReference type="EMBL" id="JBBPBN010000052">
    <property type="protein sequence ID" value="KAK8991675.1"/>
    <property type="molecule type" value="Genomic_DNA"/>
</dbReference>
<proteinExistence type="predicted"/>
<feature type="region of interest" description="Disordered" evidence="1">
    <location>
        <begin position="49"/>
        <end position="93"/>
    </location>
</feature>
<reference evidence="2 3" key="1">
    <citation type="journal article" date="2024" name="G3 (Bethesda)">
        <title>Genome assembly of Hibiscus sabdariffa L. provides insights into metabolisms of medicinal natural products.</title>
        <authorList>
            <person name="Kim T."/>
        </authorList>
    </citation>
    <scope>NUCLEOTIDE SEQUENCE [LARGE SCALE GENOMIC DNA]</scope>
    <source>
        <strain evidence="2">TK-2024</strain>
        <tissue evidence="2">Old leaves</tissue>
    </source>
</reference>
<dbReference type="Proteomes" id="UP001396334">
    <property type="component" value="Unassembled WGS sequence"/>
</dbReference>
<evidence type="ECO:0000256" key="1">
    <source>
        <dbReference type="SAM" id="MobiDB-lite"/>
    </source>
</evidence>
<gene>
    <name evidence="2" type="ORF">V6N11_062678</name>
</gene>
<comment type="caution">
    <text evidence="2">The sequence shown here is derived from an EMBL/GenBank/DDBJ whole genome shotgun (WGS) entry which is preliminary data.</text>
</comment>
<protein>
    <submittedName>
        <fullName evidence="2">Uncharacterized protein</fullName>
    </submittedName>
</protein>
<evidence type="ECO:0000313" key="3">
    <source>
        <dbReference type="Proteomes" id="UP001396334"/>
    </source>
</evidence>
<accession>A0ABR2PTB7</accession>